<evidence type="ECO:0000313" key="3">
    <source>
        <dbReference type="WBParaSite" id="Hba_17843"/>
    </source>
</evidence>
<evidence type="ECO:0000256" key="1">
    <source>
        <dbReference type="SAM" id="Phobius"/>
    </source>
</evidence>
<proteinExistence type="predicted"/>
<name>A0A1I7XJZ4_HETBA</name>
<reference evidence="3" key="1">
    <citation type="submission" date="2016-11" db="UniProtKB">
        <authorList>
            <consortium name="WormBaseParasite"/>
        </authorList>
    </citation>
    <scope>IDENTIFICATION</scope>
</reference>
<accession>A0A1I7XJZ4</accession>
<dbReference type="AlphaFoldDB" id="A0A1I7XJZ4"/>
<organism evidence="2 3">
    <name type="scientific">Heterorhabditis bacteriophora</name>
    <name type="common">Entomopathogenic nematode worm</name>
    <dbReference type="NCBI Taxonomy" id="37862"/>
    <lineage>
        <taxon>Eukaryota</taxon>
        <taxon>Metazoa</taxon>
        <taxon>Ecdysozoa</taxon>
        <taxon>Nematoda</taxon>
        <taxon>Chromadorea</taxon>
        <taxon>Rhabditida</taxon>
        <taxon>Rhabditina</taxon>
        <taxon>Rhabditomorpha</taxon>
        <taxon>Strongyloidea</taxon>
        <taxon>Heterorhabditidae</taxon>
        <taxon>Heterorhabditis</taxon>
    </lineage>
</organism>
<dbReference type="WBParaSite" id="Hba_17843">
    <property type="protein sequence ID" value="Hba_17843"/>
    <property type="gene ID" value="Hba_17843"/>
</dbReference>
<keyword evidence="1" id="KW-0472">Membrane</keyword>
<keyword evidence="1" id="KW-0812">Transmembrane</keyword>
<dbReference type="Proteomes" id="UP000095283">
    <property type="component" value="Unplaced"/>
</dbReference>
<feature type="transmembrane region" description="Helical" evidence="1">
    <location>
        <begin position="12"/>
        <end position="32"/>
    </location>
</feature>
<evidence type="ECO:0000313" key="2">
    <source>
        <dbReference type="Proteomes" id="UP000095283"/>
    </source>
</evidence>
<keyword evidence="1" id="KW-1133">Transmembrane helix</keyword>
<sequence>MGLKIFAFCPSIILRLLTIFSLSIPLSAMDALGSSKVGAESKDEERNE</sequence>
<protein>
    <submittedName>
        <fullName evidence="3">Secreted protein</fullName>
    </submittedName>
</protein>
<keyword evidence="2" id="KW-1185">Reference proteome</keyword>